<keyword evidence="1" id="KW-0175">Coiled coil</keyword>
<evidence type="ECO:0000313" key="2">
    <source>
        <dbReference type="EMBL" id="MEQ2304034.1"/>
    </source>
</evidence>
<gene>
    <name evidence="2" type="ORF">AMECASPLE_022911</name>
</gene>
<evidence type="ECO:0000313" key="3">
    <source>
        <dbReference type="Proteomes" id="UP001469553"/>
    </source>
</evidence>
<name>A0ABV0ZCT2_9TELE</name>
<protein>
    <submittedName>
        <fullName evidence="2">Uncharacterized protein</fullName>
    </submittedName>
</protein>
<proteinExistence type="predicted"/>
<reference evidence="2 3" key="1">
    <citation type="submission" date="2021-06" db="EMBL/GenBank/DDBJ databases">
        <authorList>
            <person name="Palmer J.M."/>
        </authorList>
    </citation>
    <scope>NUCLEOTIDE SEQUENCE [LARGE SCALE GENOMIC DNA]</scope>
    <source>
        <strain evidence="2 3">AS_MEX2019</strain>
        <tissue evidence="2">Muscle</tissue>
    </source>
</reference>
<accession>A0ABV0ZCT2</accession>
<comment type="caution">
    <text evidence="2">The sequence shown here is derived from an EMBL/GenBank/DDBJ whole genome shotgun (WGS) entry which is preliminary data.</text>
</comment>
<keyword evidence="3" id="KW-1185">Reference proteome</keyword>
<feature type="coiled-coil region" evidence="1">
    <location>
        <begin position="12"/>
        <end position="60"/>
    </location>
</feature>
<organism evidence="2 3">
    <name type="scientific">Ameca splendens</name>
    <dbReference type="NCBI Taxonomy" id="208324"/>
    <lineage>
        <taxon>Eukaryota</taxon>
        <taxon>Metazoa</taxon>
        <taxon>Chordata</taxon>
        <taxon>Craniata</taxon>
        <taxon>Vertebrata</taxon>
        <taxon>Euteleostomi</taxon>
        <taxon>Actinopterygii</taxon>
        <taxon>Neopterygii</taxon>
        <taxon>Teleostei</taxon>
        <taxon>Neoteleostei</taxon>
        <taxon>Acanthomorphata</taxon>
        <taxon>Ovalentaria</taxon>
        <taxon>Atherinomorphae</taxon>
        <taxon>Cyprinodontiformes</taxon>
        <taxon>Goodeidae</taxon>
        <taxon>Ameca</taxon>
    </lineage>
</organism>
<evidence type="ECO:0000256" key="1">
    <source>
        <dbReference type="SAM" id="Coils"/>
    </source>
</evidence>
<dbReference type="Proteomes" id="UP001469553">
    <property type="component" value="Unassembled WGS sequence"/>
</dbReference>
<sequence length="120" mass="13265">MFLFLLAQATEILELQARINTSESSVEILKKKNTVLAAELPFLQTRLRASESTVEQLRRKDAVLAGRLCNTESLIEDLMGQISEVQASNSSTVIVSEGVVLESRLKIHVDKLKANIEGNL</sequence>
<dbReference type="EMBL" id="JAHRIP010058502">
    <property type="protein sequence ID" value="MEQ2304034.1"/>
    <property type="molecule type" value="Genomic_DNA"/>
</dbReference>